<feature type="non-terminal residue" evidence="1">
    <location>
        <position position="1"/>
    </location>
</feature>
<proteinExistence type="predicted"/>
<evidence type="ECO:0000313" key="1">
    <source>
        <dbReference type="EMBL" id="KAH9308680.1"/>
    </source>
</evidence>
<protein>
    <submittedName>
        <fullName evidence="1">Uncharacterized protein</fullName>
    </submittedName>
</protein>
<organism evidence="1 2">
    <name type="scientific">Taxus chinensis</name>
    <name type="common">Chinese yew</name>
    <name type="synonym">Taxus wallichiana var. chinensis</name>
    <dbReference type="NCBI Taxonomy" id="29808"/>
    <lineage>
        <taxon>Eukaryota</taxon>
        <taxon>Viridiplantae</taxon>
        <taxon>Streptophyta</taxon>
        <taxon>Embryophyta</taxon>
        <taxon>Tracheophyta</taxon>
        <taxon>Spermatophyta</taxon>
        <taxon>Pinopsida</taxon>
        <taxon>Pinidae</taxon>
        <taxon>Conifers II</taxon>
        <taxon>Cupressales</taxon>
        <taxon>Taxaceae</taxon>
        <taxon>Taxus</taxon>
    </lineage>
</organism>
<comment type="caution">
    <text evidence="1">The sequence shown here is derived from an EMBL/GenBank/DDBJ whole genome shotgun (WGS) entry which is preliminary data.</text>
</comment>
<dbReference type="EMBL" id="JAHRHJ020000007">
    <property type="protein sequence ID" value="KAH9308680.1"/>
    <property type="molecule type" value="Genomic_DNA"/>
</dbReference>
<keyword evidence="2" id="KW-1185">Reference proteome</keyword>
<sequence>SDLMVGVMDGFKEGSHFGGGLGYFELDWLMMGALGEGPEPKVDGDDVELDCLGGLGLRERS</sequence>
<dbReference type="Proteomes" id="UP000824469">
    <property type="component" value="Unassembled WGS sequence"/>
</dbReference>
<evidence type="ECO:0000313" key="2">
    <source>
        <dbReference type="Proteomes" id="UP000824469"/>
    </source>
</evidence>
<gene>
    <name evidence="1" type="ORF">KI387_036591</name>
</gene>
<feature type="non-terminal residue" evidence="1">
    <location>
        <position position="61"/>
    </location>
</feature>
<accession>A0AA38FR12</accession>
<name>A0AA38FR12_TAXCH</name>
<dbReference type="AlphaFoldDB" id="A0AA38FR12"/>
<reference evidence="1 2" key="1">
    <citation type="journal article" date="2021" name="Nat. Plants">
        <title>The Taxus genome provides insights into paclitaxel biosynthesis.</title>
        <authorList>
            <person name="Xiong X."/>
            <person name="Gou J."/>
            <person name="Liao Q."/>
            <person name="Li Y."/>
            <person name="Zhou Q."/>
            <person name="Bi G."/>
            <person name="Li C."/>
            <person name="Du R."/>
            <person name="Wang X."/>
            <person name="Sun T."/>
            <person name="Guo L."/>
            <person name="Liang H."/>
            <person name="Lu P."/>
            <person name="Wu Y."/>
            <person name="Zhang Z."/>
            <person name="Ro D.K."/>
            <person name="Shang Y."/>
            <person name="Huang S."/>
            <person name="Yan J."/>
        </authorList>
    </citation>
    <scope>NUCLEOTIDE SEQUENCE [LARGE SCALE GENOMIC DNA]</scope>
    <source>
        <strain evidence="1">Ta-2019</strain>
    </source>
</reference>